<dbReference type="EMBL" id="CM044701">
    <property type="protein sequence ID" value="KAI5680816.1"/>
    <property type="molecule type" value="Genomic_DNA"/>
</dbReference>
<gene>
    <name evidence="1" type="ORF">M9H77_02043</name>
</gene>
<reference evidence="2" key="1">
    <citation type="journal article" date="2023" name="Nat. Plants">
        <title>Single-cell RNA sequencing provides a high-resolution roadmap for understanding the multicellular compartmentation of specialized metabolism.</title>
        <authorList>
            <person name="Sun S."/>
            <person name="Shen X."/>
            <person name="Li Y."/>
            <person name="Li Y."/>
            <person name="Wang S."/>
            <person name="Li R."/>
            <person name="Zhang H."/>
            <person name="Shen G."/>
            <person name="Guo B."/>
            <person name="Wei J."/>
            <person name="Xu J."/>
            <person name="St-Pierre B."/>
            <person name="Chen S."/>
            <person name="Sun C."/>
        </authorList>
    </citation>
    <scope>NUCLEOTIDE SEQUENCE [LARGE SCALE GENOMIC DNA]</scope>
</reference>
<name>A0ACC0C7P8_CATRO</name>
<evidence type="ECO:0000313" key="1">
    <source>
        <dbReference type="EMBL" id="KAI5680816.1"/>
    </source>
</evidence>
<dbReference type="Proteomes" id="UP001060085">
    <property type="component" value="Linkage Group LG01"/>
</dbReference>
<proteinExistence type="predicted"/>
<sequence length="339" mass="38296">MVRPRARRGDADLGPVTDRTSQVEGCPVTDSSRGEVGSSTQPPAIPFRSRPLFQPHLSHTSVPYEPYGSTHLPSHPIDTAYDSYLHAPTIVRPRIPYRSVIQEPILFAGSRNKRPEVARDVPAPTQKMKKVKPSDLEQTEAAEGGSVHPELIPSYGGHVCRSRYMALTGLELTDLQVGPLASGLSSNSVDHRLSRDQLMHWSFTLLLLADRLHSHIRTQDVCDYWVSTWHRMWVLRNTFVETLWLEAPSHLFTKTWTSVPAIPASSCTDDYIDWYLPCTHPRIQNPGNILSGYNVPVAPAMPPKALLDLIVRESHRQDIEGDEFRRRVRDLLRQHYIAL</sequence>
<protein>
    <submittedName>
        <fullName evidence="1">Uncharacterized protein</fullName>
    </submittedName>
</protein>
<accession>A0ACC0C7P8</accession>
<keyword evidence="2" id="KW-1185">Reference proteome</keyword>
<evidence type="ECO:0000313" key="2">
    <source>
        <dbReference type="Proteomes" id="UP001060085"/>
    </source>
</evidence>
<comment type="caution">
    <text evidence="1">The sequence shown here is derived from an EMBL/GenBank/DDBJ whole genome shotgun (WGS) entry which is preliminary data.</text>
</comment>
<organism evidence="1 2">
    <name type="scientific">Catharanthus roseus</name>
    <name type="common">Madagascar periwinkle</name>
    <name type="synonym">Vinca rosea</name>
    <dbReference type="NCBI Taxonomy" id="4058"/>
    <lineage>
        <taxon>Eukaryota</taxon>
        <taxon>Viridiplantae</taxon>
        <taxon>Streptophyta</taxon>
        <taxon>Embryophyta</taxon>
        <taxon>Tracheophyta</taxon>
        <taxon>Spermatophyta</taxon>
        <taxon>Magnoliopsida</taxon>
        <taxon>eudicotyledons</taxon>
        <taxon>Gunneridae</taxon>
        <taxon>Pentapetalae</taxon>
        <taxon>asterids</taxon>
        <taxon>lamiids</taxon>
        <taxon>Gentianales</taxon>
        <taxon>Apocynaceae</taxon>
        <taxon>Rauvolfioideae</taxon>
        <taxon>Vinceae</taxon>
        <taxon>Catharanthinae</taxon>
        <taxon>Catharanthus</taxon>
    </lineage>
</organism>